<dbReference type="EMBL" id="AVOT02035901">
    <property type="protein sequence ID" value="MBW0530330.1"/>
    <property type="molecule type" value="Genomic_DNA"/>
</dbReference>
<keyword evidence="1" id="KW-0507">mRNA processing</keyword>
<name>A0A9Q3F420_9BASI</name>
<sequence>MATRSGRPYQTKMSLTNKFDLVNLKEVLSSVDDINAHVRKRIELENSGRGITPHLARDGSNFNLWYHSLSNLIDNLYDLDTYFGEASNDNNKSRDREIQIFIRKSIHQELLLYTEGLYSARSIFQSLQKRFQHKLLSQAMVILNRTINLNEANVSLDEGFSKMQSLLRKLKSSLGSVWTDDSLLAMFFHQFNKAQFHHIANALNAKEYIDLFCIITAWEVLQVAQRFQPRDETKTDANVMAFPASRGQPNNMSRQHYPPQISRQTDASNKSRADNKPSRYPHPSMQSAAWATKWLSPKHPCSHCFEWGHWAMDCLRKPAGKPPIEDPKKRDATFRYHKSKFVSHPTLVSVKAKLTSIQATTEDSNTASSSRHRDNQIVYPEW</sequence>
<accession>A0A9Q3F420</accession>
<dbReference type="GO" id="GO:0003676">
    <property type="term" value="F:nucleic acid binding"/>
    <property type="evidence" value="ECO:0007669"/>
    <property type="project" value="InterPro"/>
</dbReference>
<proteinExistence type="predicted"/>
<comment type="caution">
    <text evidence="3">The sequence shown here is derived from an EMBL/GenBank/DDBJ whole genome shotgun (WGS) entry which is preliminary data.</text>
</comment>
<protein>
    <recommendedName>
        <fullName evidence="5">CCHC-type domain-containing protein</fullName>
    </recommendedName>
</protein>
<reference evidence="3" key="1">
    <citation type="submission" date="2021-03" db="EMBL/GenBank/DDBJ databases">
        <title>Draft genome sequence of rust myrtle Austropuccinia psidii MF-1, a brazilian biotype.</title>
        <authorList>
            <person name="Quecine M.C."/>
            <person name="Pachon D.M.R."/>
            <person name="Bonatelli M.L."/>
            <person name="Correr F.H."/>
            <person name="Franceschini L.M."/>
            <person name="Leite T.F."/>
            <person name="Margarido G.R.A."/>
            <person name="Almeida C.A."/>
            <person name="Ferrarezi J.A."/>
            <person name="Labate C.A."/>
        </authorList>
    </citation>
    <scope>NUCLEOTIDE SEQUENCE</scope>
    <source>
        <strain evidence="3">MF-1</strain>
    </source>
</reference>
<dbReference type="GO" id="GO:0008270">
    <property type="term" value="F:zinc ion binding"/>
    <property type="evidence" value="ECO:0007669"/>
    <property type="project" value="InterPro"/>
</dbReference>
<evidence type="ECO:0000313" key="3">
    <source>
        <dbReference type="EMBL" id="MBW0530330.1"/>
    </source>
</evidence>
<evidence type="ECO:0008006" key="5">
    <source>
        <dbReference type="Google" id="ProtNLM"/>
    </source>
</evidence>
<dbReference type="SUPFAM" id="SSF57756">
    <property type="entry name" value="Retrovirus zinc finger-like domains"/>
    <property type="match status" value="1"/>
</dbReference>
<feature type="region of interest" description="Disordered" evidence="2">
    <location>
        <begin position="242"/>
        <end position="284"/>
    </location>
</feature>
<feature type="region of interest" description="Disordered" evidence="2">
    <location>
        <begin position="358"/>
        <end position="382"/>
    </location>
</feature>
<feature type="compositionally biased region" description="Polar residues" evidence="2">
    <location>
        <begin position="358"/>
        <end position="369"/>
    </location>
</feature>
<dbReference type="Proteomes" id="UP000765509">
    <property type="component" value="Unassembled WGS sequence"/>
</dbReference>
<dbReference type="InterPro" id="IPR036875">
    <property type="entry name" value="Znf_CCHC_sf"/>
</dbReference>
<organism evidence="3 4">
    <name type="scientific">Austropuccinia psidii MF-1</name>
    <dbReference type="NCBI Taxonomy" id="1389203"/>
    <lineage>
        <taxon>Eukaryota</taxon>
        <taxon>Fungi</taxon>
        <taxon>Dikarya</taxon>
        <taxon>Basidiomycota</taxon>
        <taxon>Pucciniomycotina</taxon>
        <taxon>Pucciniomycetes</taxon>
        <taxon>Pucciniales</taxon>
        <taxon>Sphaerophragmiaceae</taxon>
        <taxon>Austropuccinia</taxon>
    </lineage>
</organism>
<evidence type="ECO:0000313" key="4">
    <source>
        <dbReference type="Proteomes" id="UP000765509"/>
    </source>
</evidence>
<keyword evidence="4" id="KW-1185">Reference proteome</keyword>
<dbReference type="GO" id="GO:0006397">
    <property type="term" value="P:mRNA processing"/>
    <property type="evidence" value="ECO:0007669"/>
    <property type="project" value="UniProtKB-KW"/>
</dbReference>
<evidence type="ECO:0000256" key="1">
    <source>
        <dbReference type="ARBA" id="ARBA00022664"/>
    </source>
</evidence>
<gene>
    <name evidence="3" type="ORF">O181_070045</name>
</gene>
<evidence type="ECO:0000256" key="2">
    <source>
        <dbReference type="SAM" id="MobiDB-lite"/>
    </source>
</evidence>
<dbReference type="OrthoDB" id="2507554at2759"/>
<dbReference type="AlphaFoldDB" id="A0A9Q3F420"/>